<dbReference type="UniPathway" id="UPA00242"/>
<dbReference type="InterPro" id="IPR014718">
    <property type="entry name" value="GH-type_carb-bd"/>
</dbReference>
<dbReference type="Pfam" id="PF01263">
    <property type="entry name" value="Aldose_epim"/>
    <property type="match status" value="1"/>
</dbReference>
<evidence type="ECO:0000313" key="14">
    <source>
        <dbReference type="Proteomes" id="UP000276133"/>
    </source>
</evidence>
<comment type="pathway">
    <text evidence="2">Carbohydrate metabolism; galactose metabolism.</text>
</comment>
<organism evidence="13 14">
    <name type="scientific">Brachionus plicatilis</name>
    <name type="common">Marine rotifer</name>
    <name type="synonym">Brachionus muelleri</name>
    <dbReference type="NCBI Taxonomy" id="10195"/>
    <lineage>
        <taxon>Eukaryota</taxon>
        <taxon>Metazoa</taxon>
        <taxon>Spiralia</taxon>
        <taxon>Gnathifera</taxon>
        <taxon>Rotifera</taxon>
        <taxon>Eurotatoria</taxon>
        <taxon>Monogononta</taxon>
        <taxon>Pseudotrocha</taxon>
        <taxon>Ploima</taxon>
        <taxon>Brachionidae</taxon>
        <taxon>Brachionus</taxon>
    </lineage>
</organism>
<evidence type="ECO:0000256" key="11">
    <source>
        <dbReference type="PIRSR" id="PIRSR005096-2"/>
    </source>
</evidence>
<dbReference type="GO" id="GO:0030246">
    <property type="term" value="F:carbohydrate binding"/>
    <property type="evidence" value="ECO:0007669"/>
    <property type="project" value="InterPro"/>
</dbReference>
<dbReference type="GO" id="GO:0033499">
    <property type="term" value="P:galactose catabolic process via UDP-galactose, Leloir pathway"/>
    <property type="evidence" value="ECO:0007669"/>
    <property type="project" value="TreeGrafter"/>
</dbReference>
<dbReference type="EMBL" id="REGN01000577">
    <property type="protein sequence ID" value="RNA40878.1"/>
    <property type="molecule type" value="Genomic_DNA"/>
</dbReference>
<evidence type="ECO:0000256" key="9">
    <source>
        <dbReference type="ARBA" id="ARBA00045743"/>
    </source>
</evidence>
<evidence type="ECO:0000256" key="6">
    <source>
        <dbReference type="ARBA" id="ARBA00023235"/>
    </source>
</evidence>
<protein>
    <recommendedName>
        <fullName evidence="5">Galactose mutarotase</fullName>
    </recommendedName>
    <alternativeName>
        <fullName evidence="8">Aldose 1-epimerase</fullName>
    </alternativeName>
</protein>
<evidence type="ECO:0000256" key="3">
    <source>
        <dbReference type="ARBA" id="ARBA00005028"/>
    </source>
</evidence>
<dbReference type="STRING" id="10195.A0A3M7SZ60"/>
<dbReference type="GO" id="GO:0004034">
    <property type="term" value="F:aldose 1-epimerase activity"/>
    <property type="evidence" value="ECO:0007669"/>
    <property type="project" value="UniProtKB-EC"/>
</dbReference>
<dbReference type="InterPro" id="IPR015443">
    <property type="entry name" value="Aldose_1-epimerase"/>
</dbReference>
<dbReference type="CDD" id="cd09019">
    <property type="entry name" value="galactose_mutarotase_like"/>
    <property type="match status" value="1"/>
</dbReference>
<evidence type="ECO:0000313" key="13">
    <source>
        <dbReference type="EMBL" id="RNA40878.1"/>
    </source>
</evidence>
<evidence type="ECO:0000256" key="2">
    <source>
        <dbReference type="ARBA" id="ARBA00004947"/>
    </source>
</evidence>
<dbReference type="UniPathway" id="UPA00214"/>
<comment type="caution">
    <text evidence="13">The sequence shown here is derived from an EMBL/GenBank/DDBJ whole genome shotgun (WGS) entry which is preliminary data.</text>
</comment>
<evidence type="ECO:0000256" key="5">
    <source>
        <dbReference type="ARBA" id="ARBA00021023"/>
    </source>
</evidence>
<evidence type="ECO:0000256" key="8">
    <source>
        <dbReference type="ARBA" id="ARBA00032729"/>
    </source>
</evidence>
<evidence type="ECO:0000256" key="1">
    <source>
        <dbReference type="ARBA" id="ARBA00001712"/>
    </source>
</evidence>
<dbReference type="InterPro" id="IPR008183">
    <property type="entry name" value="Aldose_1/G6P_1-epimerase"/>
</dbReference>
<feature type="active site" description="Proton donor" evidence="10">
    <location>
        <position position="143"/>
    </location>
</feature>
<dbReference type="InterPro" id="IPR011013">
    <property type="entry name" value="Gal_mutarotase_sf_dom"/>
</dbReference>
<keyword evidence="7" id="KW-0119">Carbohydrate metabolism</keyword>
<sequence length="312" mass="35623">MSQVKIEESTFGKLPNKQIVKKYTMTNKNEYLLNPYIGSTIGRVSNRIANSKFELDGTVYQLEKNEGENTLHGGPKGLAIKNWASTIVDSCVKFSYVSADGEGGFPGEVWFDAWFKLDENVNTLIIEYKAITDKPTPVNMTNHFYLNLNGRDSTERIYNHLVKINSDKYLELNLDNTVTDKSKEVDNSKYDFRDFKVLKNLIQMDAKWPEHGFDNYFIGKDANSSMNDLASVKNPSNGIRCDLRSNQPGLYFYTGNFLDICTTHGTNYKKHHGFCLEAHNYPDSLNHKQFPSCVLNPDTEYNHLTTLTFSIE</sequence>
<evidence type="ECO:0000256" key="10">
    <source>
        <dbReference type="PIRSR" id="PIRSR005096-1"/>
    </source>
</evidence>
<dbReference type="PIRSF" id="PIRSF005096">
    <property type="entry name" value="GALM"/>
    <property type="match status" value="1"/>
</dbReference>
<dbReference type="Proteomes" id="UP000276133">
    <property type="component" value="Unassembled WGS sequence"/>
</dbReference>
<feature type="binding site" evidence="12">
    <location>
        <begin position="46"/>
        <end position="47"/>
    </location>
    <ligand>
        <name>beta-D-galactose</name>
        <dbReference type="ChEBI" id="CHEBI:27667"/>
    </ligand>
</feature>
<keyword evidence="14" id="KW-1185">Reference proteome</keyword>
<evidence type="ECO:0000256" key="7">
    <source>
        <dbReference type="ARBA" id="ARBA00023277"/>
    </source>
</evidence>
<comment type="catalytic activity">
    <reaction evidence="1">
        <text>alpha-D-galactose = beta-D-galactose</text>
        <dbReference type="Rhea" id="RHEA:28675"/>
        <dbReference type="ChEBI" id="CHEBI:27667"/>
        <dbReference type="ChEBI" id="CHEBI:28061"/>
        <dbReference type="EC" id="5.1.3.3"/>
    </reaction>
    <physiologicalReaction direction="right-to-left" evidence="1">
        <dbReference type="Rhea" id="RHEA:28677"/>
    </physiologicalReaction>
</comment>
<evidence type="ECO:0000256" key="12">
    <source>
        <dbReference type="PIRSR" id="PIRSR005096-3"/>
    </source>
</evidence>
<dbReference type="OrthoDB" id="274691at2759"/>
<comment type="similarity">
    <text evidence="4">Belongs to the aldose epimerase family.</text>
</comment>
<keyword evidence="6" id="KW-0413">Isomerase</keyword>
<feature type="binding site" evidence="12">
    <location>
        <begin position="143"/>
        <end position="145"/>
    </location>
    <ligand>
        <name>beta-D-galactose</name>
        <dbReference type="ChEBI" id="CHEBI:27667"/>
    </ligand>
</feature>
<feature type="binding site" evidence="11">
    <location>
        <position position="214"/>
    </location>
    <ligand>
        <name>beta-D-galactose</name>
        <dbReference type="ChEBI" id="CHEBI:27667"/>
    </ligand>
</feature>
<accession>A0A3M7SZ60</accession>
<dbReference type="SUPFAM" id="SSF74650">
    <property type="entry name" value="Galactose mutarotase-like"/>
    <property type="match status" value="1"/>
</dbReference>
<dbReference type="PANTHER" id="PTHR10091">
    <property type="entry name" value="ALDOSE-1-EPIMERASE"/>
    <property type="match status" value="1"/>
</dbReference>
<dbReference type="InterPro" id="IPR047215">
    <property type="entry name" value="Galactose_mutarotase-like"/>
</dbReference>
<name>A0A3M7SZ60_BRAPC</name>
<reference evidence="13 14" key="1">
    <citation type="journal article" date="2018" name="Sci. Rep.">
        <title>Genomic signatures of local adaptation to the degree of environmental predictability in rotifers.</title>
        <authorList>
            <person name="Franch-Gras L."/>
            <person name="Hahn C."/>
            <person name="Garcia-Roger E.M."/>
            <person name="Carmona M.J."/>
            <person name="Serra M."/>
            <person name="Gomez A."/>
        </authorList>
    </citation>
    <scope>NUCLEOTIDE SEQUENCE [LARGE SCALE GENOMIC DNA]</scope>
    <source>
        <strain evidence="13">HYR1</strain>
    </source>
</reference>
<proteinExistence type="inferred from homology"/>
<comment type="pathway">
    <text evidence="3">Carbohydrate metabolism; hexose metabolism.</text>
</comment>
<feature type="active site" description="Proton acceptor" evidence="10">
    <location>
        <position position="277"/>
    </location>
</feature>
<gene>
    <name evidence="13" type="ORF">BpHYR1_039265</name>
</gene>
<dbReference type="AlphaFoldDB" id="A0A3M7SZ60"/>
<dbReference type="Gene3D" id="2.70.98.10">
    <property type="match status" value="1"/>
</dbReference>
<comment type="function">
    <text evidence="9">Mutarotase that catalyzes the interconversion of beta-D-galactose and alpha-D-galactose during galactose metabolism. Beta-D-galactose is metabolized in the liver into glucose 1-phosphate, the primary metabolic fuel, by the action of four enzymes that constitute the Leloir pathway: GALM, GALK1 (galactokinase), GALT (galactose-1-phosphate uridylyltransferase) and GALE (UDP-galactose-4'-epimerase). Involved in the maintenance of the equilibrium between the beta- and alpha-anomers of galactose, therefore ensuring a sufficient supply of the alpha-anomer for GALK1. Also active on D-glucose although shows a preference for galactose over glucose.</text>
</comment>
<evidence type="ECO:0000256" key="4">
    <source>
        <dbReference type="ARBA" id="ARBA00006206"/>
    </source>
</evidence>
<dbReference type="GO" id="GO:0006006">
    <property type="term" value="P:glucose metabolic process"/>
    <property type="evidence" value="ECO:0007669"/>
    <property type="project" value="TreeGrafter"/>
</dbReference>
<dbReference type="PANTHER" id="PTHR10091:SF0">
    <property type="entry name" value="GALACTOSE MUTAROTASE"/>
    <property type="match status" value="1"/>
</dbReference>